<dbReference type="PANTHER" id="PTHR46383">
    <property type="entry name" value="ASPARTATE AMINOTRANSFERASE"/>
    <property type="match status" value="1"/>
</dbReference>
<accession>G7V711</accession>
<dbReference type="InterPro" id="IPR015421">
    <property type="entry name" value="PyrdxlP-dep_Trfase_major"/>
</dbReference>
<dbReference type="OrthoDB" id="9803354at2"/>
<dbReference type="SUPFAM" id="SSF53383">
    <property type="entry name" value="PLP-dependent transferases"/>
    <property type="match status" value="1"/>
</dbReference>
<gene>
    <name evidence="7" type="ordered locus">Tlie_1476</name>
</gene>
<dbReference type="Gene3D" id="3.40.640.10">
    <property type="entry name" value="Type I PLP-dependent aspartate aminotransferase-like (Major domain)"/>
    <property type="match status" value="1"/>
</dbReference>
<evidence type="ECO:0000259" key="6">
    <source>
        <dbReference type="Pfam" id="PF00155"/>
    </source>
</evidence>
<evidence type="ECO:0000256" key="4">
    <source>
        <dbReference type="ARBA" id="ARBA00022679"/>
    </source>
</evidence>
<sequence length="398" mass="44117">MSRYLADRMSKLGTETAFAVGAEAAEMASKGIKVYPFHLGDLNIPTPRHIREAALKALEDGKTGYCPTPGIAPLREALAEDVGKARGLNLGAANVSVQPGGKPVIGKFIMAFMNPGDEVLYPNPGFPIYESMIRFHGGVPKPYGFIEVEDGFALDFEAIEKQITPKTKLLIYNNYHNPTSASSDEAEMQRLAELCLKHDLLVLSDEAYFDILYSGEGKSIASIPGMFERTIILYTFSKKFAMTGWRLGAAIGPEDLISHISRFNVNDESCTAHFVQWAGVAALKGPMDEFYSMMETLRERRDVAVDLLNSMKGVRVSRPNSTFYLFANVTEAMDNLGMKTVEEFRKKILDETGVSFTTRNHFGSPLPDEKQYYIRLAYSGISVEDIREGLSKMKELLG</sequence>
<dbReference type="InterPro" id="IPR004839">
    <property type="entry name" value="Aminotransferase_I/II_large"/>
</dbReference>
<dbReference type="GO" id="GO:0030170">
    <property type="term" value="F:pyridoxal phosphate binding"/>
    <property type="evidence" value="ECO:0007669"/>
    <property type="project" value="InterPro"/>
</dbReference>
<feature type="domain" description="Aminotransferase class I/classII large" evidence="6">
    <location>
        <begin position="41"/>
        <end position="391"/>
    </location>
</feature>
<evidence type="ECO:0000313" key="8">
    <source>
        <dbReference type="Proteomes" id="UP000005868"/>
    </source>
</evidence>
<dbReference type="CDD" id="cd00609">
    <property type="entry name" value="AAT_like"/>
    <property type="match status" value="1"/>
</dbReference>
<evidence type="ECO:0000256" key="5">
    <source>
        <dbReference type="ARBA" id="ARBA00022898"/>
    </source>
</evidence>
<dbReference type="KEGG" id="tli:Tlie_1476"/>
<dbReference type="GO" id="GO:0008483">
    <property type="term" value="F:transaminase activity"/>
    <property type="evidence" value="ECO:0007669"/>
    <property type="project" value="UniProtKB-KW"/>
</dbReference>
<protein>
    <submittedName>
        <fullName evidence="7">Aminotransferase class I and II</fullName>
    </submittedName>
</protein>
<dbReference type="eggNOG" id="COG0436">
    <property type="taxonomic scope" value="Bacteria"/>
</dbReference>
<reference evidence="8" key="1">
    <citation type="submission" date="2011-10" db="EMBL/GenBank/DDBJ databases">
        <title>The complete genome of chromosome of Thermovirga lienii DSM 17291.</title>
        <authorList>
            <consortium name="US DOE Joint Genome Institute (JGI-PGF)"/>
            <person name="Lucas S."/>
            <person name="Copeland A."/>
            <person name="Lapidus A."/>
            <person name="Glavina del Rio T."/>
            <person name="Dalin E."/>
            <person name="Tice H."/>
            <person name="Bruce D."/>
            <person name="Goodwin L."/>
            <person name="Pitluck S."/>
            <person name="Peters L."/>
            <person name="Mikhailova N."/>
            <person name="Saunders E."/>
            <person name="Kyrpides N."/>
            <person name="Mavromatis K."/>
            <person name="Ivanova N."/>
            <person name="Last F.I."/>
            <person name="Brettin T."/>
            <person name="Detter J.C."/>
            <person name="Han C."/>
            <person name="Larimer F."/>
            <person name="Land M."/>
            <person name="Hauser L."/>
            <person name="Markowitz V."/>
            <person name="Cheng J.-F."/>
            <person name="Hugenholtz P."/>
            <person name="Woyke T."/>
            <person name="Wu D."/>
            <person name="Spring S."/>
            <person name="Schroeder M."/>
            <person name="Brambilla E.-M."/>
            <person name="Klenk H.-P."/>
            <person name="Eisen J.A."/>
        </authorList>
    </citation>
    <scope>NUCLEOTIDE SEQUENCE [LARGE SCALE GENOMIC DNA]</scope>
    <source>
        <strain evidence="8">ATCC BAA-1197 / DSM 17291 / Cas60314</strain>
    </source>
</reference>
<dbReference type="EMBL" id="CP003096">
    <property type="protein sequence ID" value="AER67200.1"/>
    <property type="molecule type" value="Genomic_DNA"/>
</dbReference>
<dbReference type="InterPro" id="IPR050596">
    <property type="entry name" value="AspAT/PAT-like"/>
</dbReference>
<dbReference type="InterPro" id="IPR015422">
    <property type="entry name" value="PyrdxlP-dep_Trfase_small"/>
</dbReference>
<comment type="cofactor">
    <cofactor evidence="1">
        <name>pyridoxal 5'-phosphate</name>
        <dbReference type="ChEBI" id="CHEBI:597326"/>
    </cofactor>
</comment>
<dbReference type="STRING" id="580340.Tlie_1476"/>
<dbReference type="PANTHER" id="PTHR46383:SF1">
    <property type="entry name" value="ASPARTATE AMINOTRANSFERASE"/>
    <property type="match status" value="1"/>
</dbReference>
<comment type="similarity">
    <text evidence="2">Belongs to the class-I pyridoxal-phosphate-dependent aminotransferase family.</text>
</comment>
<keyword evidence="5" id="KW-0663">Pyridoxal phosphate</keyword>
<dbReference type="AlphaFoldDB" id="G7V711"/>
<dbReference type="GO" id="GO:0006520">
    <property type="term" value="P:amino acid metabolic process"/>
    <property type="evidence" value="ECO:0007669"/>
    <property type="project" value="InterPro"/>
</dbReference>
<proteinExistence type="inferred from homology"/>
<evidence type="ECO:0000256" key="3">
    <source>
        <dbReference type="ARBA" id="ARBA00022576"/>
    </source>
</evidence>
<keyword evidence="8" id="KW-1185">Reference proteome</keyword>
<evidence type="ECO:0000313" key="7">
    <source>
        <dbReference type="EMBL" id="AER67200.1"/>
    </source>
</evidence>
<keyword evidence="3 7" id="KW-0032">Aminotransferase</keyword>
<dbReference type="HOGENOM" id="CLU_017584_4_3_0"/>
<evidence type="ECO:0000256" key="2">
    <source>
        <dbReference type="ARBA" id="ARBA00007441"/>
    </source>
</evidence>
<dbReference type="Pfam" id="PF00155">
    <property type="entry name" value="Aminotran_1_2"/>
    <property type="match status" value="1"/>
</dbReference>
<dbReference type="InterPro" id="IPR015424">
    <property type="entry name" value="PyrdxlP-dep_Trfase"/>
</dbReference>
<name>G7V711_THELD</name>
<dbReference type="Gene3D" id="3.90.1150.10">
    <property type="entry name" value="Aspartate Aminotransferase, domain 1"/>
    <property type="match status" value="1"/>
</dbReference>
<organism evidence="7 8">
    <name type="scientific">Thermovirga lienii (strain ATCC BAA-1197 / DSM 17291 / Cas60314)</name>
    <dbReference type="NCBI Taxonomy" id="580340"/>
    <lineage>
        <taxon>Bacteria</taxon>
        <taxon>Thermotogati</taxon>
        <taxon>Synergistota</taxon>
        <taxon>Synergistia</taxon>
        <taxon>Synergistales</taxon>
        <taxon>Thermovirgaceae</taxon>
        <taxon>Thermovirga</taxon>
    </lineage>
</organism>
<keyword evidence="4 7" id="KW-0808">Transferase</keyword>
<dbReference type="Proteomes" id="UP000005868">
    <property type="component" value="Chromosome"/>
</dbReference>
<reference evidence="7 8" key="2">
    <citation type="journal article" date="2012" name="Stand. Genomic Sci.">
        <title>Genome sequence of the moderately thermophilic, amino-acid-degrading and sulfur-reducing bacterium Thermovirga lienii type strain (Cas60314(T)).</title>
        <authorList>
            <person name="Goker M."/>
            <person name="Saunders E."/>
            <person name="Lapidus A."/>
            <person name="Nolan M."/>
            <person name="Lucas S."/>
            <person name="Hammon N."/>
            <person name="Deshpande S."/>
            <person name="Cheng J.F."/>
            <person name="Han C."/>
            <person name="Tapia R."/>
            <person name="Goodwin L.A."/>
            <person name="Pitluck S."/>
            <person name="Liolios K."/>
            <person name="Mavromatis K."/>
            <person name="Pagani I."/>
            <person name="Ivanova N."/>
            <person name="Mikhailova N."/>
            <person name="Pati A."/>
            <person name="Chen A."/>
            <person name="Palaniappan K."/>
            <person name="Land M."/>
            <person name="Chang Y.J."/>
            <person name="Jeffries C.D."/>
            <person name="Brambilla E.M."/>
            <person name="Rohde M."/>
            <person name="Spring S."/>
            <person name="Detter J.C."/>
            <person name="Woyke T."/>
            <person name="Bristow J."/>
            <person name="Eisen J.A."/>
            <person name="Markowitz V."/>
            <person name="Hugenholtz P."/>
            <person name="Kyrpides N.C."/>
            <person name="Klenk H.P."/>
        </authorList>
    </citation>
    <scope>NUCLEOTIDE SEQUENCE [LARGE SCALE GENOMIC DNA]</scope>
    <source>
        <strain evidence="8">ATCC BAA-1197 / DSM 17291 / Cas60314</strain>
    </source>
</reference>
<evidence type="ECO:0000256" key="1">
    <source>
        <dbReference type="ARBA" id="ARBA00001933"/>
    </source>
</evidence>